<protein>
    <submittedName>
        <fullName evidence="7">AhpC/TSA family protein</fullName>
    </submittedName>
</protein>
<evidence type="ECO:0000256" key="5">
    <source>
        <dbReference type="SAM" id="SignalP"/>
    </source>
</evidence>
<evidence type="ECO:0000256" key="2">
    <source>
        <dbReference type="ARBA" id="ARBA00022748"/>
    </source>
</evidence>
<dbReference type="InterPro" id="IPR050553">
    <property type="entry name" value="Thioredoxin_ResA/DsbE_sf"/>
</dbReference>
<dbReference type="Gene3D" id="3.40.30.10">
    <property type="entry name" value="Glutaredoxin"/>
    <property type="match status" value="1"/>
</dbReference>
<keyword evidence="5" id="KW-0732">Signal</keyword>
<name>A0ABT4WDV5_9FLAO</name>
<evidence type="ECO:0000256" key="3">
    <source>
        <dbReference type="ARBA" id="ARBA00023157"/>
    </source>
</evidence>
<evidence type="ECO:0000256" key="4">
    <source>
        <dbReference type="ARBA" id="ARBA00023284"/>
    </source>
</evidence>
<feature type="chain" id="PRO_5046036244" evidence="5">
    <location>
        <begin position="20"/>
        <end position="329"/>
    </location>
</feature>
<dbReference type="PROSITE" id="PS51352">
    <property type="entry name" value="THIOREDOXIN_2"/>
    <property type="match status" value="1"/>
</dbReference>
<evidence type="ECO:0000313" key="8">
    <source>
        <dbReference type="Proteomes" id="UP001212170"/>
    </source>
</evidence>
<dbReference type="InterPro" id="IPR013766">
    <property type="entry name" value="Thioredoxin_domain"/>
</dbReference>
<sequence>MKKILLFLTLCLGATATQAQEANVQLKGTVVDTVAQYVYLQKFHNKMFTTIDSVKVVNGNFSFKTKVKLPELYGLSVNTANTPLYIFLEKAPITVKLSPAKYYSNSVVSGSASQDLFDVYKKTQNVDISKFITEHPSSIVSAYVLYRNWSYRLTPEQILQNIALLDKSQQNSTYVKELKELVTVLNGLQVGKKAPDFTSKDPDGKSVRFSENLKGYTLVDFWASWCAPCRKENPNIVAAYKEYHDKGFNIIGISLDKKKENWIKGIKDDHLDWLQVSELIYWNSEIAKLYGVRAIPANYLVNSKGIIVARNLRGEELQSTLKSLLNQNN</sequence>
<dbReference type="PANTHER" id="PTHR42852">
    <property type="entry name" value="THIOL:DISULFIDE INTERCHANGE PROTEIN DSBE"/>
    <property type="match status" value="1"/>
</dbReference>
<dbReference type="InterPro" id="IPR017937">
    <property type="entry name" value="Thioredoxin_CS"/>
</dbReference>
<comment type="caution">
    <text evidence="7">The sequence shown here is derived from an EMBL/GenBank/DDBJ whole genome shotgun (WGS) entry which is preliminary data.</text>
</comment>
<dbReference type="EMBL" id="JAMZNK010000016">
    <property type="protein sequence ID" value="MDA6070300.1"/>
    <property type="molecule type" value="Genomic_DNA"/>
</dbReference>
<proteinExistence type="predicted"/>
<comment type="subcellular location">
    <subcellularLocation>
        <location evidence="1">Cell envelope</location>
    </subcellularLocation>
</comment>
<evidence type="ECO:0000259" key="6">
    <source>
        <dbReference type="PROSITE" id="PS51352"/>
    </source>
</evidence>
<keyword evidence="3" id="KW-1015">Disulfide bond</keyword>
<dbReference type="InterPro" id="IPR025380">
    <property type="entry name" value="DUF4369"/>
</dbReference>
<dbReference type="InterPro" id="IPR000866">
    <property type="entry name" value="AhpC/TSA"/>
</dbReference>
<dbReference type="PANTHER" id="PTHR42852:SF6">
    <property type="entry name" value="THIOL:DISULFIDE INTERCHANGE PROTEIN DSBE"/>
    <property type="match status" value="1"/>
</dbReference>
<gene>
    <name evidence="7" type="ORF">NJT12_11785</name>
</gene>
<dbReference type="CDD" id="cd02966">
    <property type="entry name" value="TlpA_like_family"/>
    <property type="match status" value="1"/>
</dbReference>
<keyword evidence="4" id="KW-0676">Redox-active center</keyword>
<evidence type="ECO:0000313" key="7">
    <source>
        <dbReference type="EMBL" id="MDA6070300.1"/>
    </source>
</evidence>
<accession>A0ABT4WDV5</accession>
<keyword evidence="2" id="KW-0201">Cytochrome c-type biogenesis</keyword>
<feature type="domain" description="Thioredoxin" evidence="6">
    <location>
        <begin position="188"/>
        <end position="329"/>
    </location>
</feature>
<evidence type="ECO:0000256" key="1">
    <source>
        <dbReference type="ARBA" id="ARBA00004196"/>
    </source>
</evidence>
<dbReference type="Pfam" id="PF14289">
    <property type="entry name" value="DUF4369"/>
    <property type="match status" value="1"/>
</dbReference>
<organism evidence="7 8">
    <name type="scientific">Flavobacterium azizsancarii</name>
    <dbReference type="NCBI Taxonomy" id="2961580"/>
    <lineage>
        <taxon>Bacteria</taxon>
        <taxon>Pseudomonadati</taxon>
        <taxon>Bacteroidota</taxon>
        <taxon>Flavobacteriia</taxon>
        <taxon>Flavobacteriales</taxon>
        <taxon>Flavobacteriaceae</taxon>
        <taxon>Flavobacterium</taxon>
    </lineage>
</organism>
<feature type="signal peptide" evidence="5">
    <location>
        <begin position="1"/>
        <end position="19"/>
    </location>
</feature>
<keyword evidence="8" id="KW-1185">Reference proteome</keyword>
<dbReference type="Pfam" id="PF00578">
    <property type="entry name" value="AhpC-TSA"/>
    <property type="match status" value="1"/>
</dbReference>
<dbReference type="Proteomes" id="UP001212170">
    <property type="component" value="Unassembled WGS sequence"/>
</dbReference>
<reference evidence="7 8" key="1">
    <citation type="journal article" date="2023" name="Chemosphere">
        <title>Whole genome analysis of Flavobacterium aziz-sancarii sp. nov., isolated from Ardley Island (Antarctica), revealed a rich resistome and bioremediation potential.</title>
        <authorList>
            <person name="Otur C."/>
            <person name="Okay S."/>
            <person name="Kurt-Kizildogan A."/>
        </authorList>
    </citation>
    <scope>NUCLEOTIDE SEQUENCE [LARGE SCALE GENOMIC DNA]</scope>
    <source>
        <strain evidence="7 8">AC</strain>
    </source>
</reference>
<dbReference type="RefSeq" id="WP_271336112.1">
    <property type="nucleotide sequence ID" value="NZ_JAMZNK010000016.1"/>
</dbReference>
<dbReference type="PROSITE" id="PS00194">
    <property type="entry name" value="THIOREDOXIN_1"/>
    <property type="match status" value="1"/>
</dbReference>
<dbReference type="SUPFAM" id="SSF52833">
    <property type="entry name" value="Thioredoxin-like"/>
    <property type="match status" value="1"/>
</dbReference>
<dbReference type="InterPro" id="IPR036249">
    <property type="entry name" value="Thioredoxin-like_sf"/>
</dbReference>